<evidence type="ECO:0000256" key="5">
    <source>
        <dbReference type="ARBA" id="ARBA00023124"/>
    </source>
</evidence>
<dbReference type="InterPro" id="IPR003738">
    <property type="entry name" value="SRAP"/>
</dbReference>
<evidence type="ECO:0000256" key="4">
    <source>
        <dbReference type="ARBA" id="ARBA00022801"/>
    </source>
</evidence>
<keyword evidence="4 8" id="KW-0378">Hydrolase</keyword>
<evidence type="ECO:0000256" key="8">
    <source>
        <dbReference type="RuleBase" id="RU364100"/>
    </source>
</evidence>
<organism evidence="10 11">
    <name type="scientific">Thalassospira tepidiphila</name>
    <dbReference type="NCBI Taxonomy" id="393657"/>
    <lineage>
        <taxon>Bacteria</taxon>
        <taxon>Pseudomonadati</taxon>
        <taxon>Pseudomonadota</taxon>
        <taxon>Alphaproteobacteria</taxon>
        <taxon>Rhodospirillales</taxon>
        <taxon>Thalassospiraceae</taxon>
        <taxon>Thalassospira</taxon>
    </lineage>
</organism>
<evidence type="ECO:0000256" key="1">
    <source>
        <dbReference type="ARBA" id="ARBA00008136"/>
    </source>
</evidence>
<keyword evidence="3" id="KW-0227">DNA damage</keyword>
<feature type="region of interest" description="Disordered" evidence="9">
    <location>
        <begin position="214"/>
        <end position="240"/>
    </location>
</feature>
<dbReference type="PANTHER" id="PTHR13604:SF0">
    <property type="entry name" value="ABASIC SITE PROCESSING PROTEIN HMCES"/>
    <property type="match status" value="1"/>
</dbReference>
<evidence type="ECO:0000313" key="10">
    <source>
        <dbReference type="EMBL" id="NJB74808.1"/>
    </source>
</evidence>
<comment type="caution">
    <text evidence="10">The sequence shown here is derived from an EMBL/GenBank/DDBJ whole genome shotgun (WGS) entry which is preliminary data.</text>
</comment>
<keyword evidence="5" id="KW-0190">Covalent protein-DNA linkage</keyword>
<comment type="similarity">
    <text evidence="1 8">Belongs to the SOS response-associated peptidase family.</text>
</comment>
<dbReference type="EMBL" id="JAATJD010000002">
    <property type="protein sequence ID" value="NJB74808.1"/>
    <property type="molecule type" value="Genomic_DNA"/>
</dbReference>
<keyword evidence="2 8" id="KW-0645">Protease</keyword>
<evidence type="ECO:0000256" key="7">
    <source>
        <dbReference type="ARBA" id="ARBA00023239"/>
    </source>
</evidence>
<name>A0ABX0WZL3_9PROT</name>
<gene>
    <name evidence="10" type="ORF">GGR96_001900</name>
</gene>
<reference evidence="10 11" key="1">
    <citation type="submission" date="2020-03" db="EMBL/GenBank/DDBJ databases">
        <title>Genomic Encyclopedia of Type Strains, Phase IV (KMG-IV): sequencing the most valuable type-strain genomes for metagenomic binning, comparative biology and taxonomic classification.</title>
        <authorList>
            <person name="Goeker M."/>
        </authorList>
    </citation>
    <scope>NUCLEOTIDE SEQUENCE [LARGE SCALE GENOMIC DNA]</scope>
    <source>
        <strain evidence="10 11">DSM 18888</strain>
    </source>
</reference>
<dbReference type="EC" id="3.4.-.-" evidence="8"/>
<dbReference type="Gene3D" id="3.90.1680.10">
    <property type="entry name" value="SOS response associated peptidase-like"/>
    <property type="match status" value="1"/>
</dbReference>
<evidence type="ECO:0000256" key="6">
    <source>
        <dbReference type="ARBA" id="ARBA00023125"/>
    </source>
</evidence>
<dbReference type="PANTHER" id="PTHR13604">
    <property type="entry name" value="DC12-RELATED"/>
    <property type="match status" value="1"/>
</dbReference>
<keyword evidence="6" id="KW-0238">DNA-binding</keyword>
<dbReference type="Proteomes" id="UP000556869">
    <property type="component" value="Unassembled WGS sequence"/>
</dbReference>
<proteinExistence type="inferred from homology"/>
<evidence type="ECO:0000256" key="2">
    <source>
        <dbReference type="ARBA" id="ARBA00022670"/>
    </source>
</evidence>
<dbReference type="InterPro" id="IPR036590">
    <property type="entry name" value="SRAP-like"/>
</dbReference>
<feature type="region of interest" description="Disordered" evidence="9">
    <location>
        <begin position="41"/>
        <end position="63"/>
    </location>
</feature>
<keyword evidence="11" id="KW-1185">Reference proteome</keyword>
<evidence type="ECO:0000313" key="11">
    <source>
        <dbReference type="Proteomes" id="UP000556869"/>
    </source>
</evidence>
<protein>
    <recommendedName>
        <fullName evidence="8">Abasic site processing protein</fullName>
        <ecNumber evidence="8">3.4.-.-</ecNumber>
    </recommendedName>
</protein>
<dbReference type="RefSeq" id="WP_343834030.1">
    <property type="nucleotide sequence ID" value="NZ_BAAAEQ010000002.1"/>
</dbReference>
<dbReference type="Pfam" id="PF02586">
    <property type="entry name" value="SRAP"/>
    <property type="match status" value="1"/>
</dbReference>
<accession>A0ABX0WZL3</accession>
<evidence type="ECO:0000256" key="9">
    <source>
        <dbReference type="SAM" id="MobiDB-lite"/>
    </source>
</evidence>
<keyword evidence="7" id="KW-0456">Lyase</keyword>
<dbReference type="SUPFAM" id="SSF143081">
    <property type="entry name" value="BB1717-like"/>
    <property type="match status" value="1"/>
</dbReference>
<sequence>MVIVKMGKTMCSRFDLNSDIRAFQVQLGLEMEDIIRMPLPDGFNRNGPDDEDEDAAFDSLTGTRRPTDPIAVILPHQKAAIRYWGLSIPGMNSPMINARAETLTEKPTFRPLLNRRCLIPANGWYEWRKDGTAKHKNRITLPDHQPFLFAGLENGREATIITCAPSGSIAHIHNRMPAVIGPNHLAAWLDPHMAFEDLGYMLGPLPDHVLSWQEERSDRPETDQNTGADEKTNQIDLFSK</sequence>
<evidence type="ECO:0000256" key="3">
    <source>
        <dbReference type="ARBA" id="ARBA00022763"/>
    </source>
</evidence>